<proteinExistence type="predicted"/>
<feature type="region of interest" description="Disordered" evidence="1">
    <location>
        <begin position="26"/>
        <end position="107"/>
    </location>
</feature>
<reference evidence="3" key="1">
    <citation type="submission" date="2024-04" db="EMBL/GenBank/DDBJ databases">
        <authorList>
            <person name="Shaw F."/>
            <person name="Minotto A."/>
        </authorList>
    </citation>
    <scope>NUCLEOTIDE SEQUENCE [LARGE SCALE GENOMIC DNA]</scope>
</reference>
<gene>
    <name evidence="2" type="ORF">GFSPODELE1_LOCUS5975</name>
</gene>
<name>A0ABP1DFL9_9APHY</name>
<evidence type="ECO:0000256" key="1">
    <source>
        <dbReference type="SAM" id="MobiDB-lite"/>
    </source>
</evidence>
<dbReference type="CDD" id="cd04081">
    <property type="entry name" value="CBM35_galactosidase-like"/>
    <property type="match status" value="1"/>
</dbReference>
<dbReference type="Proteomes" id="UP001497453">
    <property type="component" value="Chromosome 4"/>
</dbReference>
<feature type="compositionally biased region" description="Gly residues" evidence="1">
    <location>
        <begin position="64"/>
        <end position="80"/>
    </location>
</feature>
<evidence type="ECO:0008006" key="4">
    <source>
        <dbReference type="Google" id="ProtNLM"/>
    </source>
</evidence>
<organism evidence="2 3">
    <name type="scientific">Somion occarium</name>
    <dbReference type="NCBI Taxonomy" id="3059160"/>
    <lineage>
        <taxon>Eukaryota</taxon>
        <taxon>Fungi</taxon>
        <taxon>Dikarya</taxon>
        <taxon>Basidiomycota</taxon>
        <taxon>Agaricomycotina</taxon>
        <taxon>Agaricomycetes</taxon>
        <taxon>Polyporales</taxon>
        <taxon>Cerrenaceae</taxon>
        <taxon>Somion</taxon>
    </lineage>
</organism>
<evidence type="ECO:0000313" key="2">
    <source>
        <dbReference type="EMBL" id="CAL1706646.1"/>
    </source>
</evidence>
<feature type="compositionally biased region" description="Polar residues" evidence="1">
    <location>
        <begin position="28"/>
        <end position="39"/>
    </location>
</feature>
<protein>
    <recommendedName>
        <fullName evidence="4">CBM6 domain-containing protein</fullName>
    </recommendedName>
</protein>
<dbReference type="EMBL" id="OZ037947">
    <property type="protein sequence ID" value="CAL1706646.1"/>
    <property type="molecule type" value="Genomic_DNA"/>
</dbReference>
<feature type="compositionally biased region" description="Polar residues" evidence="1">
    <location>
        <begin position="47"/>
        <end position="56"/>
    </location>
</feature>
<evidence type="ECO:0000313" key="3">
    <source>
        <dbReference type="Proteomes" id="UP001497453"/>
    </source>
</evidence>
<keyword evidence="3" id="KW-1185">Reference proteome</keyword>
<accession>A0ABP1DFL9</accession>
<sequence length="255" mass="26437">MLKVDTPSIASGLQWNASVISEMAAPSQVRTALTDTSKVVQAKGDNASGTSTAPSANPSNTGGSQSGSGAGSGQTPGGNQDGSSGKNTGGSGNSGSSGESQTPDTPVAAKPKFKFYHADASYNIRTGRATIREVYPGCHVVGWIGMENSTLTFTNIDGGQSGGTRLVQIHYICAGGSRDAYLSVNGGPATKMTLPPTGKKWDDFSFDFKVSLDGFVPGRKNTVTISNPDGWSADFWRIGVEQKGRILDTLYRTAS</sequence>
<dbReference type="Gene3D" id="2.60.120.260">
    <property type="entry name" value="Galactose-binding domain-like"/>
    <property type="match status" value="1"/>
</dbReference>